<keyword evidence="2" id="KW-0813">Transport</keyword>
<feature type="compositionally biased region" description="Acidic residues" evidence="6">
    <location>
        <begin position="540"/>
        <end position="557"/>
    </location>
</feature>
<keyword evidence="4 7" id="KW-1133">Transmembrane helix</keyword>
<feature type="transmembrane region" description="Helical" evidence="7">
    <location>
        <begin position="101"/>
        <end position="119"/>
    </location>
</feature>
<dbReference type="EMBL" id="JAQQWM010000009">
    <property type="protein sequence ID" value="KAK8045792.1"/>
    <property type="molecule type" value="Genomic_DNA"/>
</dbReference>
<comment type="subcellular location">
    <subcellularLocation>
        <location evidence="1">Membrane</location>
        <topology evidence="1">Multi-pass membrane protein</topology>
    </subcellularLocation>
</comment>
<evidence type="ECO:0000256" key="5">
    <source>
        <dbReference type="ARBA" id="ARBA00023136"/>
    </source>
</evidence>
<feature type="transmembrane region" description="Helical" evidence="7">
    <location>
        <begin position="210"/>
        <end position="231"/>
    </location>
</feature>
<feature type="transmembrane region" description="Helical" evidence="7">
    <location>
        <begin position="71"/>
        <end position="95"/>
    </location>
</feature>
<evidence type="ECO:0000313" key="9">
    <source>
        <dbReference type="Proteomes" id="UP001446871"/>
    </source>
</evidence>
<dbReference type="PANTHER" id="PTHR45649">
    <property type="entry name" value="AMINO-ACID PERMEASE BAT1"/>
    <property type="match status" value="1"/>
</dbReference>
<proteinExistence type="predicted"/>
<accession>A0ABR1TGR3</accession>
<feature type="transmembrane region" description="Helical" evidence="7">
    <location>
        <begin position="506"/>
        <end position="527"/>
    </location>
</feature>
<feature type="transmembrane region" description="Helical" evidence="7">
    <location>
        <begin position="300"/>
        <end position="324"/>
    </location>
</feature>
<dbReference type="Gene3D" id="1.20.1740.10">
    <property type="entry name" value="Amino acid/polyamine transporter I"/>
    <property type="match status" value="1"/>
</dbReference>
<dbReference type="Pfam" id="PF13520">
    <property type="entry name" value="AA_permease_2"/>
    <property type="match status" value="1"/>
</dbReference>
<feature type="transmembrane region" description="Helical" evidence="7">
    <location>
        <begin position="184"/>
        <end position="203"/>
    </location>
</feature>
<keyword evidence="9" id="KW-1185">Reference proteome</keyword>
<dbReference type="PANTHER" id="PTHR45649:SF6">
    <property type="entry name" value="GABA-SPECIFIC PERMEASE"/>
    <property type="match status" value="1"/>
</dbReference>
<dbReference type="InterPro" id="IPR002293">
    <property type="entry name" value="AA/rel_permease1"/>
</dbReference>
<evidence type="ECO:0000313" key="8">
    <source>
        <dbReference type="EMBL" id="KAK8045792.1"/>
    </source>
</evidence>
<name>A0ABR1TGR3_9PEZI</name>
<feature type="transmembrane region" description="Helical" evidence="7">
    <location>
        <begin position="356"/>
        <end position="377"/>
    </location>
</feature>
<evidence type="ECO:0000256" key="4">
    <source>
        <dbReference type="ARBA" id="ARBA00022989"/>
    </source>
</evidence>
<sequence>MVTTESCIVTTPNRKMVIAYALHDVPEAPPAQPEVATAENGVFLSSDTDDEVLATMGYQQELKRKYRTVEIFGVAFSIMRLMPSIATTLSFSLLAGPAGMVWSWFVASGCIFVVGLAMADLGSGYPTSGALSAKTRNYLCFLVGYSSSLGLIGGLCSIDYGFAAMFCAWIAMASEGRWQTSNNFVYVVFLVCVLTHGILASTSSRFMSRLLYFMIFINVALVFATIVALLVGRTGQRNDARVIFTKVNNLTTWPTGWAFMLAWLSPIWSIGSFDSLVSSSDDGFDLQVYMAEEASNAARAVPMGILSSIGMCWGLGFVIVIVIAHCMSPDLESILNSRFGQPMAQIYYDALGKNGALAFTAFIFIVQYFMGLCFCVAASRQLWAFSRDGALPFSRFIHPVSRRFGHVPVRAIWVCVIVAAVFGLLCVIAPAAASALFSLCIAGDNLAWCVPILARVVWGQSRFKPGPFYTGRRFSVPIAWAAAAFLLLGIVLAMFPVGGPRPAPDSMNYCVVVNVAVWGGASLYYFLDARKWFTGPGDALEAEDVEEEEEEEEEDISIEAARSFHAEEKRKELQARSESDQSHVVL</sequence>
<protein>
    <submittedName>
        <fullName evidence="8">Uncharacterized protein</fullName>
    </submittedName>
</protein>
<comment type="caution">
    <text evidence="8">The sequence shown here is derived from an EMBL/GenBank/DDBJ whole genome shotgun (WGS) entry which is preliminary data.</text>
</comment>
<evidence type="ECO:0000256" key="7">
    <source>
        <dbReference type="SAM" id="Phobius"/>
    </source>
</evidence>
<feature type="transmembrane region" description="Helical" evidence="7">
    <location>
        <begin position="436"/>
        <end position="458"/>
    </location>
</feature>
<evidence type="ECO:0000256" key="1">
    <source>
        <dbReference type="ARBA" id="ARBA00004141"/>
    </source>
</evidence>
<gene>
    <name evidence="8" type="ORF">PG996_013856</name>
</gene>
<evidence type="ECO:0000256" key="6">
    <source>
        <dbReference type="SAM" id="MobiDB-lite"/>
    </source>
</evidence>
<feature type="transmembrane region" description="Helical" evidence="7">
    <location>
        <begin position="411"/>
        <end position="430"/>
    </location>
</feature>
<organism evidence="8 9">
    <name type="scientific">Apiospora saccharicola</name>
    <dbReference type="NCBI Taxonomy" id="335842"/>
    <lineage>
        <taxon>Eukaryota</taxon>
        <taxon>Fungi</taxon>
        <taxon>Dikarya</taxon>
        <taxon>Ascomycota</taxon>
        <taxon>Pezizomycotina</taxon>
        <taxon>Sordariomycetes</taxon>
        <taxon>Xylariomycetidae</taxon>
        <taxon>Amphisphaeriales</taxon>
        <taxon>Apiosporaceae</taxon>
        <taxon>Apiospora</taxon>
    </lineage>
</organism>
<dbReference type="PIRSF" id="PIRSF006060">
    <property type="entry name" value="AA_transporter"/>
    <property type="match status" value="1"/>
</dbReference>
<evidence type="ECO:0000256" key="3">
    <source>
        <dbReference type="ARBA" id="ARBA00022692"/>
    </source>
</evidence>
<dbReference type="Proteomes" id="UP001446871">
    <property type="component" value="Unassembled WGS sequence"/>
</dbReference>
<keyword evidence="3 7" id="KW-0812">Transmembrane</keyword>
<feature type="transmembrane region" description="Helical" evidence="7">
    <location>
        <begin position="478"/>
        <end position="500"/>
    </location>
</feature>
<feature type="region of interest" description="Disordered" evidence="6">
    <location>
        <begin position="540"/>
        <end position="560"/>
    </location>
</feature>
<feature type="transmembrane region" description="Helical" evidence="7">
    <location>
        <begin position="139"/>
        <end position="172"/>
    </location>
</feature>
<reference evidence="8 9" key="1">
    <citation type="submission" date="2023-01" db="EMBL/GenBank/DDBJ databases">
        <title>Analysis of 21 Apiospora genomes using comparative genomics revels a genus with tremendous synthesis potential of carbohydrate active enzymes and secondary metabolites.</title>
        <authorList>
            <person name="Sorensen T."/>
        </authorList>
    </citation>
    <scope>NUCLEOTIDE SEQUENCE [LARGE SCALE GENOMIC DNA]</scope>
    <source>
        <strain evidence="8 9">CBS 83171</strain>
    </source>
</reference>
<evidence type="ECO:0000256" key="2">
    <source>
        <dbReference type="ARBA" id="ARBA00022448"/>
    </source>
</evidence>
<keyword evidence="5 7" id="KW-0472">Membrane</keyword>